<organism evidence="2 3">
    <name type="scientific">Nocardia aurea</name>
    <dbReference type="NCBI Taxonomy" id="2144174"/>
    <lineage>
        <taxon>Bacteria</taxon>
        <taxon>Bacillati</taxon>
        <taxon>Actinomycetota</taxon>
        <taxon>Actinomycetes</taxon>
        <taxon>Mycobacteriales</taxon>
        <taxon>Nocardiaceae</taxon>
        <taxon>Nocardia</taxon>
    </lineage>
</organism>
<evidence type="ECO:0000313" key="2">
    <source>
        <dbReference type="EMBL" id="MEV0712417.1"/>
    </source>
</evidence>
<dbReference type="InterPro" id="IPR051908">
    <property type="entry name" value="Ribosomal_N-acetyltransferase"/>
</dbReference>
<dbReference type="Proteomes" id="UP001551695">
    <property type="component" value="Unassembled WGS sequence"/>
</dbReference>
<reference evidence="2 3" key="1">
    <citation type="submission" date="2024-06" db="EMBL/GenBank/DDBJ databases">
        <title>The Natural Products Discovery Center: Release of the First 8490 Sequenced Strains for Exploring Actinobacteria Biosynthetic Diversity.</title>
        <authorList>
            <person name="Kalkreuter E."/>
            <person name="Kautsar S.A."/>
            <person name="Yang D."/>
            <person name="Bader C.D."/>
            <person name="Teijaro C.N."/>
            <person name="Fluegel L."/>
            <person name="Davis C.M."/>
            <person name="Simpson J.R."/>
            <person name="Lauterbach L."/>
            <person name="Steele A.D."/>
            <person name="Gui C."/>
            <person name="Meng S."/>
            <person name="Li G."/>
            <person name="Viehrig K."/>
            <person name="Ye F."/>
            <person name="Su P."/>
            <person name="Kiefer A.F."/>
            <person name="Nichols A."/>
            <person name="Cepeda A.J."/>
            <person name="Yan W."/>
            <person name="Fan B."/>
            <person name="Jiang Y."/>
            <person name="Adhikari A."/>
            <person name="Zheng C.-J."/>
            <person name="Schuster L."/>
            <person name="Cowan T.M."/>
            <person name="Smanski M.J."/>
            <person name="Chevrette M.G."/>
            <person name="De Carvalho L.P.S."/>
            <person name="Shen B."/>
        </authorList>
    </citation>
    <scope>NUCLEOTIDE SEQUENCE [LARGE SCALE GENOMIC DNA]</scope>
    <source>
        <strain evidence="2 3">NPDC050403</strain>
    </source>
</reference>
<dbReference type="EMBL" id="JBFAKC010000021">
    <property type="protein sequence ID" value="MEV0712417.1"/>
    <property type="molecule type" value="Genomic_DNA"/>
</dbReference>
<evidence type="ECO:0000313" key="3">
    <source>
        <dbReference type="Proteomes" id="UP001551695"/>
    </source>
</evidence>
<proteinExistence type="predicted"/>
<dbReference type="PROSITE" id="PS51186">
    <property type="entry name" value="GNAT"/>
    <property type="match status" value="1"/>
</dbReference>
<dbReference type="SUPFAM" id="SSF55729">
    <property type="entry name" value="Acyl-CoA N-acyltransferases (Nat)"/>
    <property type="match status" value="1"/>
</dbReference>
<feature type="domain" description="N-acetyltransferase" evidence="1">
    <location>
        <begin position="26"/>
        <end position="193"/>
    </location>
</feature>
<comment type="caution">
    <text evidence="2">The sequence shown here is derived from an EMBL/GenBank/DDBJ whole genome shotgun (WGS) entry which is preliminary data.</text>
</comment>
<protein>
    <submittedName>
        <fullName evidence="2">GNAT family N-acetyltransferase</fullName>
    </submittedName>
</protein>
<dbReference type="RefSeq" id="WP_109529591.1">
    <property type="nucleotide sequence ID" value="NZ_JBEXKW010000026.1"/>
</dbReference>
<evidence type="ECO:0000259" key="1">
    <source>
        <dbReference type="PROSITE" id="PS51186"/>
    </source>
</evidence>
<sequence>MEQPTPPQRALARGVTPPRRIELGDLLLRRWESTDFEAQFEALTASFDQLHAWMPWMAQAPSRDRQREFLAKATAGWPDPTGECAYGIFDSEGGLLGAIGLGDHLGPKALEIGYWCHSAHTGRGLITRSAAALTDIALALPDIGHVEIHCDAANTRSAAVPRRLGYRLDRVAPRERLAPADSGNGMVWVRDTPLNGV</sequence>
<dbReference type="Gene3D" id="3.40.630.30">
    <property type="match status" value="1"/>
</dbReference>
<accession>A0ABV3G403</accession>
<dbReference type="PANTHER" id="PTHR43441:SF3">
    <property type="entry name" value="ACETYLTRANSFERASE"/>
    <property type="match status" value="1"/>
</dbReference>
<name>A0ABV3G403_9NOCA</name>
<keyword evidence="3" id="KW-1185">Reference proteome</keyword>
<dbReference type="Pfam" id="PF13302">
    <property type="entry name" value="Acetyltransf_3"/>
    <property type="match status" value="1"/>
</dbReference>
<dbReference type="InterPro" id="IPR016181">
    <property type="entry name" value="Acyl_CoA_acyltransferase"/>
</dbReference>
<dbReference type="InterPro" id="IPR000182">
    <property type="entry name" value="GNAT_dom"/>
</dbReference>
<gene>
    <name evidence="2" type="ORF">AB0I48_33165</name>
</gene>
<dbReference type="PANTHER" id="PTHR43441">
    <property type="entry name" value="RIBOSOMAL-PROTEIN-SERINE ACETYLTRANSFERASE"/>
    <property type="match status" value="1"/>
</dbReference>